<dbReference type="WBParaSite" id="MBELARI_LOCUS16160">
    <property type="protein sequence ID" value="MBELARI_LOCUS16160"/>
    <property type="gene ID" value="MBELARI_LOCUS16160"/>
</dbReference>
<reference evidence="8" key="1">
    <citation type="submission" date="2024-02" db="UniProtKB">
        <authorList>
            <consortium name="WormBaseParasite"/>
        </authorList>
    </citation>
    <scope>IDENTIFICATION</scope>
</reference>
<keyword evidence="4 6" id="KW-0472">Membrane</keyword>
<keyword evidence="7" id="KW-1185">Reference proteome</keyword>
<dbReference type="GO" id="GO:0034707">
    <property type="term" value="C:chloride channel complex"/>
    <property type="evidence" value="ECO:0007669"/>
    <property type="project" value="UniProtKB-KW"/>
</dbReference>
<dbReference type="AlphaFoldDB" id="A0AAF3EQ04"/>
<keyword evidence="6" id="KW-0813">Transport</keyword>
<evidence type="ECO:0000256" key="5">
    <source>
        <dbReference type="ARBA" id="ARBA00034769"/>
    </source>
</evidence>
<keyword evidence="2 6" id="KW-0812">Transmembrane</keyword>
<evidence type="ECO:0000256" key="6">
    <source>
        <dbReference type="RuleBase" id="RU363126"/>
    </source>
</evidence>
<dbReference type="PANTHER" id="PTHR10736">
    <property type="entry name" value="BESTROPHIN"/>
    <property type="match status" value="1"/>
</dbReference>
<feature type="transmembrane region" description="Helical" evidence="6">
    <location>
        <begin position="239"/>
        <end position="258"/>
    </location>
</feature>
<feature type="transmembrane region" description="Helical" evidence="6">
    <location>
        <begin position="270"/>
        <end position="286"/>
    </location>
</feature>
<accession>A0AAF3EQ04</accession>
<dbReference type="Pfam" id="PF01062">
    <property type="entry name" value="Bestrophin"/>
    <property type="match status" value="1"/>
</dbReference>
<evidence type="ECO:0000313" key="7">
    <source>
        <dbReference type="Proteomes" id="UP000887575"/>
    </source>
</evidence>
<dbReference type="InterPro" id="IPR021134">
    <property type="entry name" value="Bestrophin-like"/>
</dbReference>
<keyword evidence="6" id="KW-0868">Chloride</keyword>
<evidence type="ECO:0000256" key="1">
    <source>
        <dbReference type="ARBA" id="ARBA00004141"/>
    </source>
</evidence>
<proteinExistence type="inferred from homology"/>
<feature type="transmembrane region" description="Helical" evidence="6">
    <location>
        <begin position="75"/>
        <end position="95"/>
    </location>
</feature>
<keyword evidence="3 6" id="KW-1133">Transmembrane helix</keyword>
<evidence type="ECO:0000256" key="3">
    <source>
        <dbReference type="ARBA" id="ARBA00022989"/>
    </source>
</evidence>
<evidence type="ECO:0000256" key="2">
    <source>
        <dbReference type="ARBA" id="ARBA00022692"/>
    </source>
</evidence>
<comment type="subcellular location">
    <subcellularLocation>
        <location evidence="6">Cell membrane</location>
        <topology evidence="6">Multi-pass membrane protein</topology>
    </subcellularLocation>
    <subcellularLocation>
        <location evidence="1">Membrane</location>
        <topology evidence="1">Multi-pass membrane protein</topology>
    </subcellularLocation>
</comment>
<keyword evidence="6" id="KW-1003">Cell membrane</keyword>
<keyword evidence="6" id="KW-0406">Ion transport</keyword>
<evidence type="ECO:0000256" key="4">
    <source>
        <dbReference type="ARBA" id="ARBA00023136"/>
    </source>
</evidence>
<keyword evidence="6" id="KW-0407">Ion channel</keyword>
<dbReference type="GO" id="GO:0005254">
    <property type="term" value="F:chloride channel activity"/>
    <property type="evidence" value="ECO:0007669"/>
    <property type="project" value="UniProtKB-KW"/>
</dbReference>
<dbReference type="InterPro" id="IPR000615">
    <property type="entry name" value="Bestrophin"/>
</dbReference>
<dbReference type="PANTHER" id="PTHR10736:SF21">
    <property type="entry name" value="BESTROPHIN HOMOLOG"/>
    <property type="match status" value="1"/>
</dbReference>
<sequence>MTVPYHHQVATSKPHLILKLLFRWKGSVWKSVLVEYLIWIVSYFIIYAIYRYALPKYNQKSLEEFIRFCDKSLGFIPLNFMLSFFVTTVVNRWTVMFTNLGLIDNVALFTAQYVQGDDARGRMFRRNIVRYCCLAHAILLRDVSMKIRRRFPTIDSMVPAGFMMPHELEKYESIKNRYNKSWVPLNWALSLLNIAKEEGRVDSEYLEYAVATEIRNLRANMITIWQHDWVSIPVLYPQVVFAATYIYFILALFARQFIIPQDQLSGEVDLHFPIISSITFIIYVGWMKVAMALLNPFGEDDDDFDCNFLLDRNLTVLFPELD</sequence>
<feature type="transmembrane region" description="Helical" evidence="6">
    <location>
        <begin position="36"/>
        <end position="54"/>
    </location>
</feature>
<dbReference type="GO" id="GO:0005886">
    <property type="term" value="C:plasma membrane"/>
    <property type="evidence" value="ECO:0007669"/>
    <property type="project" value="UniProtKB-SubCell"/>
</dbReference>
<comment type="similarity">
    <text evidence="5 6">Belongs to the anion channel-forming bestrophin (TC 1.A.46) family. Calcium-sensitive chloride channel subfamily.</text>
</comment>
<evidence type="ECO:0000313" key="8">
    <source>
        <dbReference type="WBParaSite" id="MBELARI_LOCUS16160"/>
    </source>
</evidence>
<organism evidence="7 8">
    <name type="scientific">Mesorhabditis belari</name>
    <dbReference type="NCBI Taxonomy" id="2138241"/>
    <lineage>
        <taxon>Eukaryota</taxon>
        <taxon>Metazoa</taxon>
        <taxon>Ecdysozoa</taxon>
        <taxon>Nematoda</taxon>
        <taxon>Chromadorea</taxon>
        <taxon>Rhabditida</taxon>
        <taxon>Rhabditina</taxon>
        <taxon>Rhabditomorpha</taxon>
        <taxon>Rhabditoidea</taxon>
        <taxon>Rhabditidae</taxon>
        <taxon>Mesorhabditinae</taxon>
        <taxon>Mesorhabditis</taxon>
    </lineage>
</organism>
<keyword evidence="6" id="KW-0869">Chloride channel</keyword>
<protein>
    <recommendedName>
        <fullName evidence="6">Bestrophin homolog</fullName>
    </recommendedName>
</protein>
<name>A0AAF3EQ04_9BILA</name>
<dbReference type="Proteomes" id="UP000887575">
    <property type="component" value="Unassembled WGS sequence"/>
</dbReference>
<comment type="function">
    <text evidence="6">Forms chloride channels.</text>
</comment>